<dbReference type="AlphaFoldDB" id="A0A023FBW6"/>
<sequence>MPLKYPFNFFFLRLYSITALEADMRFLKAILAEVDPFDGIMGVTSLLTEQLQGQRKEIRLAKLQRSSLRISPSMCRCFRITRRRLYYIAAAVAQWLWCSAADPKDAGSIPAAAAGISLEEKF</sequence>
<protein>
    <submittedName>
        <fullName evidence="1">Putative secreted protein</fullName>
    </submittedName>
</protein>
<name>A0A023FBW6_AMBCJ</name>
<reference evidence="1" key="1">
    <citation type="submission" date="2014-03" db="EMBL/GenBank/DDBJ databases">
        <title>The sialotranscriptome of Amblyomma triste, Amblyomma parvum and Amblyomma cajennense ticks, uncovered by 454-based RNA-seq.</title>
        <authorList>
            <person name="Garcia G.R."/>
            <person name="Gardinassi L.G."/>
            <person name="Ribeiro J.M."/>
            <person name="Anatriello E."/>
            <person name="Ferreira B.R."/>
            <person name="Moreira H.N."/>
            <person name="Mafra C."/>
            <person name="Olegario M.M."/>
            <person name="Szabo P.J."/>
            <person name="Miranda-Santos I.K."/>
            <person name="Maruyama S.R."/>
        </authorList>
    </citation>
    <scope>NUCLEOTIDE SEQUENCE</scope>
    <source>
        <strain evidence="1">Uberlandia</strain>
        <tissue evidence="1">Salivary glands</tissue>
    </source>
</reference>
<proteinExistence type="evidence at transcript level"/>
<organism evidence="1">
    <name type="scientific">Amblyomma cajennense</name>
    <name type="common">Cayenne tick</name>
    <name type="synonym">Acarus cajennensis</name>
    <dbReference type="NCBI Taxonomy" id="34607"/>
    <lineage>
        <taxon>Eukaryota</taxon>
        <taxon>Metazoa</taxon>
        <taxon>Ecdysozoa</taxon>
        <taxon>Arthropoda</taxon>
        <taxon>Chelicerata</taxon>
        <taxon>Arachnida</taxon>
        <taxon>Acari</taxon>
        <taxon>Parasitiformes</taxon>
        <taxon>Ixodida</taxon>
        <taxon>Ixodoidea</taxon>
        <taxon>Ixodidae</taxon>
        <taxon>Amblyomminae</taxon>
        <taxon>Amblyomma</taxon>
    </lineage>
</organism>
<accession>A0A023FBW6</accession>
<evidence type="ECO:0000313" key="1">
    <source>
        <dbReference type="EMBL" id="JAC19006.1"/>
    </source>
</evidence>
<dbReference type="EMBL" id="GBBK01005476">
    <property type="protein sequence ID" value="JAC19006.1"/>
    <property type="molecule type" value="mRNA"/>
</dbReference>